<protein>
    <submittedName>
        <fullName evidence="1">Uncharacterized protein</fullName>
    </submittedName>
</protein>
<organism evidence="1 2">
    <name type="scientific">Larkinella rosea</name>
    <dbReference type="NCBI Taxonomy" id="2025312"/>
    <lineage>
        <taxon>Bacteria</taxon>
        <taxon>Pseudomonadati</taxon>
        <taxon>Bacteroidota</taxon>
        <taxon>Cytophagia</taxon>
        <taxon>Cytophagales</taxon>
        <taxon>Spirosomataceae</taxon>
        <taxon>Larkinella</taxon>
    </lineage>
</organism>
<evidence type="ECO:0000313" key="1">
    <source>
        <dbReference type="EMBL" id="RRA97712.1"/>
    </source>
</evidence>
<evidence type="ECO:0000313" key="2">
    <source>
        <dbReference type="Proteomes" id="UP000271925"/>
    </source>
</evidence>
<sequence length="155" mass="17873">MSWERFGQTGSFTENMETMEPLKNPIADLHLLNQCHTENQRWSVTLTSYEQEVDQLLVLLNDVLEQYNHQNLRQRAIDYSQRLNRLKVWFHRLRSDLLCEGTVSGNSSGCLKCGKPHLSLYSAISLQITGLSDEFAHIKTGCYQFLSVLVQLNLL</sequence>
<dbReference type="Proteomes" id="UP000271925">
    <property type="component" value="Unassembled WGS sequence"/>
</dbReference>
<gene>
    <name evidence="1" type="ORF">EHT25_32220</name>
</gene>
<dbReference type="EMBL" id="RQJO01000017">
    <property type="protein sequence ID" value="RRA97712.1"/>
    <property type="molecule type" value="Genomic_DNA"/>
</dbReference>
<accession>A0A3P1BA65</accession>
<comment type="caution">
    <text evidence="1">The sequence shown here is derived from an EMBL/GenBank/DDBJ whole genome shotgun (WGS) entry which is preliminary data.</text>
</comment>
<keyword evidence="2" id="KW-1185">Reference proteome</keyword>
<reference evidence="1 2" key="1">
    <citation type="submission" date="2018-11" db="EMBL/GenBank/DDBJ databases">
        <authorList>
            <person name="Zhou Z."/>
            <person name="Wang G."/>
        </authorList>
    </citation>
    <scope>NUCLEOTIDE SEQUENCE [LARGE SCALE GENOMIC DNA]</scope>
    <source>
        <strain evidence="1 2">KCTC52004</strain>
    </source>
</reference>
<dbReference type="AlphaFoldDB" id="A0A3P1BA65"/>
<name>A0A3P1BA65_9BACT</name>
<proteinExistence type="predicted"/>